<dbReference type="InterPro" id="IPR001611">
    <property type="entry name" value="Leu-rich_rpt"/>
</dbReference>
<evidence type="ECO:0000256" key="16">
    <source>
        <dbReference type="ARBA" id="ARBA00023170"/>
    </source>
</evidence>
<dbReference type="STRING" id="3821.A0A151SGF4"/>
<dbReference type="GO" id="GO:0004674">
    <property type="term" value="F:protein serine/threonine kinase activity"/>
    <property type="evidence" value="ECO:0007669"/>
    <property type="project" value="UniProtKB-KW"/>
</dbReference>
<evidence type="ECO:0000256" key="5">
    <source>
        <dbReference type="ARBA" id="ARBA00022553"/>
    </source>
</evidence>
<feature type="binding site" evidence="20">
    <location>
        <position position="317"/>
    </location>
    <ligand>
        <name>ATP</name>
        <dbReference type="ChEBI" id="CHEBI:30616"/>
    </ligand>
</feature>
<accession>A0A151SGF4</accession>
<dbReference type="PROSITE" id="PS50011">
    <property type="entry name" value="PROTEIN_KINASE_DOM"/>
    <property type="match status" value="1"/>
</dbReference>
<evidence type="ECO:0000256" key="11">
    <source>
        <dbReference type="ARBA" id="ARBA00022741"/>
    </source>
</evidence>
<dbReference type="GO" id="GO:0005524">
    <property type="term" value="F:ATP binding"/>
    <property type="evidence" value="ECO:0007669"/>
    <property type="project" value="UniProtKB-UniRule"/>
</dbReference>
<dbReference type="FunFam" id="1.10.510.10:FF:000276">
    <property type="entry name" value="LRR receptor-like serine/threonine-protein kinase RCH1"/>
    <property type="match status" value="1"/>
</dbReference>
<keyword evidence="10" id="KW-0677">Repeat</keyword>
<keyword evidence="12" id="KW-0418">Kinase</keyword>
<dbReference type="OMA" id="IQHDDGA"/>
<evidence type="ECO:0000256" key="14">
    <source>
        <dbReference type="ARBA" id="ARBA00022989"/>
    </source>
</evidence>
<comment type="catalytic activity">
    <reaction evidence="18">
        <text>L-threonyl-[protein] + ATP = O-phospho-L-threonyl-[protein] + ADP + H(+)</text>
        <dbReference type="Rhea" id="RHEA:46608"/>
        <dbReference type="Rhea" id="RHEA-COMP:11060"/>
        <dbReference type="Rhea" id="RHEA-COMP:11605"/>
        <dbReference type="ChEBI" id="CHEBI:15378"/>
        <dbReference type="ChEBI" id="CHEBI:30013"/>
        <dbReference type="ChEBI" id="CHEBI:30616"/>
        <dbReference type="ChEBI" id="CHEBI:61977"/>
        <dbReference type="ChEBI" id="CHEBI:456216"/>
        <dbReference type="EC" id="2.7.11.1"/>
    </reaction>
</comment>
<keyword evidence="17" id="KW-0325">Glycoprotein</keyword>
<dbReference type="InterPro" id="IPR017441">
    <property type="entry name" value="Protein_kinase_ATP_BS"/>
</dbReference>
<keyword evidence="11 20" id="KW-0547">Nucleotide-binding</keyword>
<keyword evidence="6" id="KW-0433">Leucine-rich repeat</keyword>
<evidence type="ECO:0000256" key="15">
    <source>
        <dbReference type="ARBA" id="ARBA00023136"/>
    </source>
</evidence>
<dbReference type="SUPFAM" id="SSF52047">
    <property type="entry name" value="RNI-like"/>
    <property type="match status" value="1"/>
</dbReference>
<evidence type="ECO:0000256" key="18">
    <source>
        <dbReference type="ARBA" id="ARBA00047899"/>
    </source>
</evidence>
<comment type="subcellular location">
    <subcellularLocation>
        <location evidence="1">Cell membrane</location>
        <topology evidence="1">Single-pass type I membrane protein</topology>
    </subcellularLocation>
</comment>
<dbReference type="InterPro" id="IPR032675">
    <property type="entry name" value="LRR_dom_sf"/>
</dbReference>
<keyword evidence="4" id="KW-0723">Serine/threonine-protein kinase</keyword>
<evidence type="ECO:0000313" key="24">
    <source>
        <dbReference type="Proteomes" id="UP000075243"/>
    </source>
</evidence>
<dbReference type="EMBL" id="CM003613">
    <property type="protein sequence ID" value="KYP53924.1"/>
    <property type="molecule type" value="Genomic_DNA"/>
</dbReference>
<organism evidence="23 24">
    <name type="scientific">Cajanus cajan</name>
    <name type="common">Pigeon pea</name>
    <name type="synonym">Cajanus indicus</name>
    <dbReference type="NCBI Taxonomy" id="3821"/>
    <lineage>
        <taxon>Eukaryota</taxon>
        <taxon>Viridiplantae</taxon>
        <taxon>Streptophyta</taxon>
        <taxon>Embryophyta</taxon>
        <taxon>Tracheophyta</taxon>
        <taxon>Spermatophyta</taxon>
        <taxon>Magnoliopsida</taxon>
        <taxon>eudicotyledons</taxon>
        <taxon>Gunneridae</taxon>
        <taxon>Pentapetalae</taxon>
        <taxon>rosids</taxon>
        <taxon>fabids</taxon>
        <taxon>Fabales</taxon>
        <taxon>Fabaceae</taxon>
        <taxon>Papilionoideae</taxon>
        <taxon>50 kb inversion clade</taxon>
        <taxon>NPAAA clade</taxon>
        <taxon>indigoferoid/millettioid clade</taxon>
        <taxon>Phaseoleae</taxon>
        <taxon>Cajanus</taxon>
    </lineage>
</organism>
<keyword evidence="24" id="KW-1185">Reference proteome</keyword>
<keyword evidence="5" id="KW-0597">Phosphoprotein</keyword>
<keyword evidence="13 20" id="KW-0067">ATP-binding</keyword>
<proteinExistence type="predicted"/>
<feature type="region of interest" description="Disordered" evidence="21">
    <location>
        <begin position="538"/>
        <end position="557"/>
    </location>
</feature>
<evidence type="ECO:0000256" key="9">
    <source>
        <dbReference type="ARBA" id="ARBA00022729"/>
    </source>
</evidence>
<keyword evidence="7" id="KW-0808">Transferase</keyword>
<dbReference type="Pfam" id="PF00069">
    <property type="entry name" value="Pkinase"/>
    <property type="match status" value="1"/>
</dbReference>
<evidence type="ECO:0000256" key="10">
    <source>
        <dbReference type="ARBA" id="ARBA00022737"/>
    </source>
</evidence>
<evidence type="ECO:0000256" key="12">
    <source>
        <dbReference type="ARBA" id="ARBA00022777"/>
    </source>
</evidence>
<evidence type="ECO:0000256" key="7">
    <source>
        <dbReference type="ARBA" id="ARBA00022679"/>
    </source>
</evidence>
<sequence length="598" mass="65027">MNSLTGSIPRSVGNLTALEELQLGVNGISGVIPPEIGKCGELTHVVLDNNEITGTVPSELGNLKNLTLLFLWHNKLNGSIPSTLSKCESLEALDLSVNNFTGSIPEGIFRLGKLNKLLLLSNALSGELPSEIGNCSSLIRFRASNNFITGNIPSHIGNLANLTFLDLGNNRIAGTIPDEISSCRNLTFLDLRSNFITGNLPASLGKLNSLQFIDISDNNLHGTLSPSLGFLNSLNKLVLRKNSISGSIPSQLGFCAKLQSDADVDMAPPWKVTLYLKLDLSIDDVAKCLTAGNVVGRGRTGVVYRVETPTGLTVAVKRFRLREKFSAAAFAAEIATLARIRHRNIVRLLGLVEWETRLKIAVGVAEGLAYLHHDCVPAILHRDVKAHNILLGDRYEPCLADFGFARLVEDEEHCSFSMNPQFAGSYGYIAPEYACMLKITEKSDVYSYGVVLLEMVTGKRAVDASFPEGQQHVVEWVREKLKRKKDPVEVMDPRLQGLPDTQIQEMLQALGICLLCTNTRAEDRPTMNHVAALLRGIRHDPPAGSQPHKTTHASSFSSSSVTPAAHLLLLQSSSRSSSFAYSSSSAVAYPQHGISHEF</sequence>
<keyword evidence="3" id="KW-1003">Cell membrane</keyword>
<dbReference type="InterPro" id="IPR000719">
    <property type="entry name" value="Prot_kinase_dom"/>
</dbReference>
<dbReference type="FunFam" id="3.80.10.10:FF:000041">
    <property type="entry name" value="LRR receptor-like serine/threonine-protein kinase ERECTA"/>
    <property type="match status" value="1"/>
</dbReference>
<dbReference type="PROSITE" id="PS00107">
    <property type="entry name" value="PROTEIN_KINASE_ATP"/>
    <property type="match status" value="1"/>
</dbReference>
<dbReference type="FunFam" id="3.80.10.10:FF:000416">
    <property type="entry name" value="Probable leucine-rich repeat receptor-like protein kinase At5g63930"/>
    <property type="match status" value="1"/>
</dbReference>
<comment type="catalytic activity">
    <reaction evidence="19">
        <text>L-seryl-[protein] + ATP = O-phospho-L-seryl-[protein] + ADP + H(+)</text>
        <dbReference type="Rhea" id="RHEA:17989"/>
        <dbReference type="Rhea" id="RHEA-COMP:9863"/>
        <dbReference type="Rhea" id="RHEA-COMP:11604"/>
        <dbReference type="ChEBI" id="CHEBI:15378"/>
        <dbReference type="ChEBI" id="CHEBI:29999"/>
        <dbReference type="ChEBI" id="CHEBI:30616"/>
        <dbReference type="ChEBI" id="CHEBI:83421"/>
        <dbReference type="ChEBI" id="CHEBI:456216"/>
        <dbReference type="EC" id="2.7.11.1"/>
    </reaction>
</comment>
<dbReference type="SMART" id="SM00220">
    <property type="entry name" value="S_TKc"/>
    <property type="match status" value="1"/>
</dbReference>
<dbReference type="EC" id="2.7.11.1" evidence="2"/>
<keyword evidence="9" id="KW-0732">Signal</keyword>
<dbReference type="SMART" id="SM00369">
    <property type="entry name" value="LRR_TYP"/>
    <property type="match status" value="5"/>
</dbReference>
<dbReference type="PROSITE" id="PS51450">
    <property type="entry name" value="LRR"/>
    <property type="match status" value="1"/>
</dbReference>
<evidence type="ECO:0000256" key="1">
    <source>
        <dbReference type="ARBA" id="ARBA00004251"/>
    </source>
</evidence>
<dbReference type="Gene3D" id="3.80.10.10">
    <property type="entry name" value="Ribonuclease Inhibitor"/>
    <property type="match status" value="2"/>
</dbReference>
<dbReference type="InterPro" id="IPR003591">
    <property type="entry name" value="Leu-rich_rpt_typical-subtyp"/>
</dbReference>
<dbReference type="Gramene" id="C.cajan_00088.t">
    <property type="protein sequence ID" value="C.cajan_00088.t"/>
    <property type="gene ID" value="C.cajan_00088"/>
</dbReference>
<evidence type="ECO:0000256" key="20">
    <source>
        <dbReference type="PROSITE-ProRule" id="PRU10141"/>
    </source>
</evidence>
<evidence type="ECO:0000256" key="2">
    <source>
        <dbReference type="ARBA" id="ARBA00012513"/>
    </source>
</evidence>
<dbReference type="Gene3D" id="1.10.510.10">
    <property type="entry name" value="Transferase(Phosphotransferase) domain 1"/>
    <property type="match status" value="2"/>
</dbReference>
<evidence type="ECO:0000259" key="22">
    <source>
        <dbReference type="PROSITE" id="PS50011"/>
    </source>
</evidence>
<dbReference type="PANTHER" id="PTHR48053">
    <property type="entry name" value="LEUCINE RICH REPEAT FAMILY PROTEIN, EXPRESSED"/>
    <property type="match status" value="1"/>
</dbReference>
<evidence type="ECO:0000313" key="23">
    <source>
        <dbReference type="EMBL" id="KYP53924.1"/>
    </source>
</evidence>
<evidence type="ECO:0000256" key="4">
    <source>
        <dbReference type="ARBA" id="ARBA00022527"/>
    </source>
</evidence>
<evidence type="ECO:0000256" key="17">
    <source>
        <dbReference type="ARBA" id="ARBA00023180"/>
    </source>
</evidence>
<dbReference type="GO" id="GO:0005886">
    <property type="term" value="C:plasma membrane"/>
    <property type="evidence" value="ECO:0007669"/>
    <property type="project" value="UniProtKB-SubCell"/>
</dbReference>
<evidence type="ECO:0000256" key="19">
    <source>
        <dbReference type="ARBA" id="ARBA00048679"/>
    </source>
</evidence>
<dbReference type="Proteomes" id="UP000075243">
    <property type="component" value="Chromosome 11"/>
</dbReference>
<evidence type="ECO:0000256" key="8">
    <source>
        <dbReference type="ARBA" id="ARBA00022692"/>
    </source>
</evidence>
<keyword evidence="15" id="KW-0472">Membrane</keyword>
<dbReference type="InterPro" id="IPR011009">
    <property type="entry name" value="Kinase-like_dom_sf"/>
</dbReference>
<evidence type="ECO:0000256" key="6">
    <source>
        <dbReference type="ARBA" id="ARBA00022614"/>
    </source>
</evidence>
<feature type="domain" description="Protein kinase" evidence="22">
    <location>
        <begin position="289"/>
        <end position="534"/>
    </location>
</feature>
<keyword evidence="16" id="KW-0675">Receptor</keyword>
<protein>
    <recommendedName>
        <fullName evidence="2">non-specific serine/threonine protein kinase</fullName>
        <ecNumber evidence="2">2.7.11.1</ecNumber>
    </recommendedName>
</protein>
<name>A0A151SGF4_CAJCA</name>
<keyword evidence="8" id="KW-0812">Transmembrane</keyword>
<dbReference type="AlphaFoldDB" id="A0A151SGF4"/>
<gene>
    <name evidence="23" type="ORF">KK1_000089</name>
</gene>
<keyword evidence="14" id="KW-1133">Transmembrane helix</keyword>
<evidence type="ECO:0000256" key="3">
    <source>
        <dbReference type="ARBA" id="ARBA00022475"/>
    </source>
</evidence>
<dbReference type="PROSITE" id="PS00108">
    <property type="entry name" value="PROTEIN_KINASE_ST"/>
    <property type="match status" value="1"/>
</dbReference>
<dbReference type="InterPro" id="IPR008271">
    <property type="entry name" value="Ser/Thr_kinase_AS"/>
</dbReference>
<dbReference type="PANTHER" id="PTHR48053:SF161">
    <property type="entry name" value="PROTEIN KINASE DOMAIN-CONTAINING PROTEIN"/>
    <property type="match status" value="1"/>
</dbReference>
<reference evidence="23 24" key="1">
    <citation type="journal article" date="2012" name="Nat. Biotechnol.">
        <title>Draft genome sequence of pigeonpea (Cajanus cajan), an orphan legume crop of resource-poor farmers.</title>
        <authorList>
            <person name="Varshney R.K."/>
            <person name="Chen W."/>
            <person name="Li Y."/>
            <person name="Bharti A.K."/>
            <person name="Saxena R.K."/>
            <person name="Schlueter J.A."/>
            <person name="Donoghue M.T."/>
            <person name="Azam S."/>
            <person name="Fan G."/>
            <person name="Whaley A.M."/>
            <person name="Farmer A.D."/>
            <person name="Sheridan J."/>
            <person name="Iwata A."/>
            <person name="Tuteja R."/>
            <person name="Penmetsa R.V."/>
            <person name="Wu W."/>
            <person name="Upadhyaya H.D."/>
            <person name="Yang S.P."/>
            <person name="Shah T."/>
            <person name="Saxena K.B."/>
            <person name="Michael T."/>
            <person name="McCombie W.R."/>
            <person name="Yang B."/>
            <person name="Zhang G."/>
            <person name="Yang H."/>
            <person name="Wang J."/>
            <person name="Spillane C."/>
            <person name="Cook D.R."/>
            <person name="May G.D."/>
            <person name="Xu X."/>
            <person name="Jackson S.A."/>
        </authorList>
    </citation>
    <scope>NUCLEOTIDE SEQUENCE [LARGE SCALE GENOMIC DNA]</scope>
    <source>
        <strain evidence="24">cv. Asha</strain>
    </source>
</reference>
<dbReference type="GO" id="GO:0001653">
    <property type="term" value="F:peptide receptor activity"/>
    <property type="evidence" value="ECO:0007669"/>
    <property type="project" value="UniProtKB-ARBA"/>
</dbReference>
<evidence type="ECO:0000256" key="13">
    <source>
        <dbReference type="ARBA" id="ARBA00022840"/>
    </source>
</evidence>
<dbReference type="Pfam" id="PF13855">
    <property type="entry name" value="LRR_8"/>
    <property type="match status" value="2"/>
</dbReference>
<evidence type="ECO:0000256" key="21">
    <source>
        <dbReference type="SAM" id="MobiDB-lite"/>
    </source>
</evidence>
<dbReference type="InterPro" id="IPR051716">
    <property type="entry name" value="Plant_RL_S/T_kinase"/>
</dbReference>
<dbReference type="SUPFAM" id="SSF56112">
    <property type="entry name" value="Protein kinase-like (PK-like)"/>
    <property type="match status" value="1"/>
</dbReference>